<dbReference type="EMBL" id="JAYGJQ010000003">
    <property type="protein sequence ID" value="MEA9358174.1"/>
    <property type="molecule type" value="Genomic_DNA"/>
</dbReference>
<comment type="caution">
    <text evidence="1">The sequence shown here is derived from an EMBL/GenBank/DDBJ whole genome shotgun (WGS) entry which is preliminary data.</text>
</comment>
<organism evidence="1 2">
    <name type="scientific">Bacteriovorax antarcticus</name>
    <dbReference type="NCBI Taxonomy" id="3088717"/>
    <lineage>
        <taxon>Bacteria</taxon>
        <taxon>Pseudomonadati</taxon>
        <taxon>Bdellovibrionota</taxon>
        <taxon>Bacteriovoracia</taxon>
        <taxon>Bacteriovoracales</taxon>
        <taxon>Bacteriovoracaceae</taxon>
        <taxon>Bacteriovorax</taxon>
    </lineage>
</organism>
<evidence type="ECO:0000313" key="2">
    <source>
        <dbReference type="Proteomes" id="UP001302274"/>
    </source>
</evidence>
<accession>A0ABU5VYP0</accession>
<dbReference type="Gene3D" id="1.25.40.10">
    <property type="entry name" value="Tetratricopeptide repeat domain"/>
    <property type="match status" value="1"/>
</dbReference>
<name>A0ABU5VYP0_9BACT</name>
<evidence type="ECO:0008006" key="3">
    <source>
        <dbReference type="Google" id="ProtNLM"/>
    </source>
</evidence>
<evidence type="ECO:0000313" key="1">
    <source>
        <dbReference type="EMBL" id="MEA9358174.1"/>
    </source>
</evidence>
<dbReference type="RefSeq" id="WP_323578469.1">
    <property type="nucleotide sequence ID" value="NZ_JAYGJQ010000003.1"/>
</dbReference>
<dbReference type="InterPro" id="IPR011990">
    <property type="entry name" value="TPR-like_helical_dom_sf"/>
</dbReference>
<gene>
    <name evidence="1" type="ORF">SHI21_18210</name>
</gene>
<sequence>MTTTFKEYLANAWSTHATDPKKIADEFKLNFNLMDSEDDVMSMAGLIVHVCGEHLGSWEQGIELLKKLKNNAPIKDKEQMKRFVAILNLGNNPNISIEEFSPSDQIRICSGTSSALASLGGLKNAEKLFSKAVELSANISKEDPAHKALAIAGNGIATSLEEKESRKPNEVDLMILAAHTARKHWEIAGTWMEVERAEYRLSQTYLKAEQPVKALEHAEKCLGIINENGDVPLELFFAYEALVLANKATNSEIGQKSSIYGMEMAFDKLSEADRSWCKEILEKLS</sequence>
<proteinExistence type="predicted"/>
<reference evidence="1 2" key="1">
    <citation type="submission" date="2023-11" db="EMBL/GenBank/DDBJ databases">
        <title>A Novel Polar Bacteriovorax (B. antarcticus) Isolated from the Biocrust in Antarctica.</title>
        <authorList>
            <person name="Mun W."/>
            <person name="Choi S.Y."/>
            <person name="Mitchell R.J."/>
        </authorList>
    </citation>
    <scope>NUCLEOTIDE SEQUENCE [LARGE SCALE GENOMIC DNA]</scope>
    <source>
        <strain evidence="1 2">PP10</strain>
    </source>
</reference>
<dbReference type="Proteomes" id="UP001302274">
    <property type="component" value="Unassembled WGS sequence"/>
</dbReference>
<keyword evidence="2" id="KW-1185">Reference proteome</keyword>
<protein>
    <recommendedName>
        <fullName evidence="3">Tetratricopeptide repeat protein</fullName>
    </recommendedName>
</protein>
<dbReference type="SUPFAM" id="SSF48452">
    <property type="entry name" value="TPR-like"/>
    <property type="match status" value="1"/>
</dbReference>